<dbReference type="Gene3D" id="3.40.50.1000">
    <property type="entry name" value="HAD superfamily/HAD-like"/>
    <property type="match status" value="1"/>
</dbReference>
<evidence type="ECO:0000256" key="15">
    <source>
        <dbReference type="ARBA" id="ARBA00023136"/>
    </source>
</evidence>
<accession>A0ABY6ZF70</accession>
<feature type="transmembrane region" description="Helical" evidence="17">
    <location>
        <begin position="366"/>
        <end position="388"/>
    </location>
</feature>
<evidence type="ECO:0000256" key="8">
    <source>
        <dbReference type="ARBA" id="ARBA00022741"/>
    </source>
</evidence>
<dbReference type="SFLD" id="SFLDF00027">
    <property type="entry name" value="p-type_atpase"/>
    <property type="match status" value="1"/>
</dbReference>
<evidence type="ECO:0000256" key="17">
    <source>
        <dbReference type="RuleBase" id="RU362081"/>
    </source>
</evidence>
<evidence type="ECO:0000256" key="9">
    <source>
        <dbReference type="ARBA" id="ARBA00022796"/>
    </source>
</evidence>
<dbReference type="Gene3D" id="2.70.150.10">
    <property type="entry name" value="Calcium-transporting ATPase, cytoplasmic transduction domain A"/>
    <property type="match status" value="1"/>
</dbReference>
<keyword evidence="15 17" id="KW-0472">Membrane</keyword>
<feature type="transmembrane region" description="Helical" evidence="17">
    <location>
        <begin position="89"/>
        <end position="109"/>
    </location>
</feature>
<name>A0ABY6ZF70_9BACL</name>
<keyword evidence="11" id="KW-1278">Translocase</keyword>
<feature type="transmembrane region" description="Helical" evidence="17">
    <location>
        <begin position="155"/>
        <end position="173"/>
    </location>
</feature>
<dbReference type="NCBIfam" id="TIGR01511">
    <property type="entry name" value="ATPase-IB1_Cu"/>
    <property type="match status" value="1"/>
</dbReference>
<dbReference type="SUPFAM" id="SSF55008">
    <property type="entry name" value="HMA, heavy metal-associated domain"/>
    <property type="match status" value="1"/>
</dbReference>
<evidence type="ECO:0000256" key="6">
    <source>
        <dbReference type="ARBA" id="ARBA00022692"/>
    </source>
</evidence>
<dbReference type="CDD" id="cd02094">
    <property type="entry name" value="P-type_ATPase_Cu-like"/>
    <property type="match status" value="1"/>
</dbReference>
<organism evidence="19 20">
    <name type="scientific">Alicyclobacillus fastidiosus</name>
    <dbReference type="NCBI Taxonomy" id="392011"/>
    <lineage>
        <taxon>Bacteria</taxon>
        <taxon>Bacillati</taxon>
        <taxon>Bacillota</taxon>
        <taxon>Bacilli</taxon>
        <taxon>Bacillales</taxon>
        <taxon>Alicyclobacillaceae</taxon>
        <taxon>Alicyclobacillus</taxon>
    </lineage>
</organism>
<dbReference type="SUPFAM" id="SSF81665">
    <property type="entry name" value="Calcium ATPase, transmembrane domain M"/>
    <property type="match status" value="1"/>
</dbReference>
<evidence type="ECO:0000256" key="2">
    <source>
        <dbReference type="ARBA" id="ARBA00006024"/>
    </source>
</evidence>
<evidence type="ECO:0000256" key="7">
    <source>
        <dbReference type="ARBA" id="ARBA00022723"/>
    </source>
</evidence>
<dbReference type="InterPro" id="IPR059000">
    <property type="entry name" value="ATPase_P-type_domA"/>
</dbReference>
<evidence type="ECO:0000256" key="12">
    <source>
        <dbReference type="ARBA" id="ARBA00022989"/>
    </source>
</evidence>
<feature type="domain" description="HMA" evidence="18">
    <location>
        <begin position="4"/>
        <end position="70"/>
    </location>
</feature>
<dbReference type="Gene3D" id="3.40.1110.10">
    <property type="entry name" value="Calcium-transporting ATPase, cytoplasmic domain N"/>
    <property type="match status" value="2"/>
</dbReference>
<dbReference type="Gene3D" id="3.30.70.100">
    <property type="match status" value="1"/>
</dbReference>
<dbReference type="NCBIfam" id="TIGR01494">
    <property type="entry name" value="ATPase_P-type"/>
    <property type="match status" value="1"/>
</dbReference>
<dbReference type="PRINTS" id="PR00943">
    <property type="entry name" value="CUATPASE"/>
</dbReference>
<dbReference type="RefSeq" id="WP_268005396.1">
    <property type="nucleotide sequence ID" value="NZ_CP104067.1"/>
</dbReference>
<dbReference type="CDD" id="cd00371">
    <property type="entry name" value="HMA"/>
    <property type="match status" value="1"/>
</dbReference>
<keyword evidence="4" id="KW-0813">Transport</keyword>
<comment type="subcellular location">
    <subcellularLocation>
        <location evidence="17">Cell membrane</location>
    </subcellularLocation>
    <subcellularLocation>
        <location evidence="1">Endomembrane system</location>
        <topology evidence="1">Multi-pass membrane protein</topology>
    </subcellularLocation>
</comment>
<sequence length="726" mass="77853">MNHEKATLSITGMHCAACAARIEKVIGRQPGVVDIHVNLAMERASVVFESGQTGLDDIVTRVERLGYGASVYDDTLPSIDGEDFASLEMFLFSAALTIPFILQMLHMFNLTGVPRVFQNPFVQFALATQIQFVAGGKFYVGALKSLRARSANMDVLVVLGTSSAYFYSVWMMFKGSSDQLYFETSSILITLVLFGKILEAKAKSRTTDALRVLAQLHVKNAHLIHGEHETDVPIQQVVVGDLLMVRPGEKIPVDGQVVDGESSVDESMFTGEILPVHKRPGDLVYGGTLNEHGALRVLAQRIGADSALGQIIRLVEEAQTSKAPVQRLADTICGVFVPVVILLSFATFVFWYVVLKAPLSVSLQNTSAVLLAACPCPLGLATPAALVVGTGRAARQGVFFKGGVQLEQLHKTKVVLIDKTGTITHGRPMITDILLTSHPSIQSQRQLLHLAGSAELSSGHPLARVIVEYASQYTRPVDPTEFLSFPGQGVRATVAGQQVLVGNLRLLKEHDVNVSGLPSCKDEWEKGGKTVALVAINRRIAGLIAVADTIKPSSRSAIRHLQALGMRVVMVSGDNVKTSNAVAREVGIGDVLAELTPEDKVRVIRHFQRQRYSVAMVGDGINDAPALAAADVGLAVGTGTDVALEAADVALIGADLEGVVQAILLSRATMRCIVQSFSWALLYNGITIPFAAIGWLNPLLAGAAMAFSSVTVVLNALRLKRSKLRV</sequence>
<dbReference type="SFLD" id="SFLDS00003">
    <property type="entry name" value="Haloacid_Dehalogenase"/>
    <property type="match status" value="1"/>
</dbReference>
<keyword evidence="14" id="KW-0406">Ion transport</keyword>
<dbReference type="InterPro" id="IPR036163">
    <property type="entry name" value="HMA_dom_sf"/>
</dbReference>
<evidence type="ECO:0000256" key="1">
    <source>
        <dbReference type="ARBA" id="ARBA00004127"/>
    </source>
</evidence>
<dbReference type="PANTHER" id="PTHR43520:SF8">
    <property type="entry name" value="P-TYPE CU(+) TRANSPORTER"/>
    <property type="match status" value="1"/>
</dbReference>
<feature type="transmembrane region" description="Helical" evidence="17">
    <location>
        <begin position="179"/>
        <end position="198"/>
    </location>
</feature>
<dbReference type="PANTHER" id="PTHR43520">
    <property type="entry name" value="ATP7, ISOFORM B"/>
    <property type="match status" value="1"/>
</dbReference>
<dbReference type="PROSITE" id="PS01047">
    <property type="entry name" value="HMA_1"/>
    <property type="match status" value="1"/>
</dbReference>
<dbReference type="InterPro" id="IPR023299">
    <property type="entry name" value="ATPase_P-typ_cyto_dom_N"/>
</dbReference>
<evidence type="ECO:0000256" key="10">
    <source>
        <dbReference type="ARBA" id="ARBA00022840"/>
    </source>
</evidence>
<dbReference type="PROSITE" id="PS00154">
    <property type="entry name" value="ATPASE_E1_E2"/>
    <property type="match status" value="1"/>
</dbReference>
<evidence type="ECO:0000256" key="3">
    <source>
        <dbReference type="ARBA" id="ARBA00012517"/>
    </source>
</evidence>
<dbReference type="InterPro" id="IPR008250">
    <property type="entry name" value="ATPase_P-typ_transduc_dom_A_sf"/>
</dbReference>
<keyword evidence="13" id="KW-0186">Copper</keyword>
<dbReference type="SFLD" id="SFLDG00002">
    <property type="entry name" value="C1.7:_P-type_atpase_like"/>
    <property type="match status" value="1"/>
</dbReference>
<dbReference type="InterPro" id="IPR006121">
    <property type="entry name" value="HMA_dom"/>
</dbReference>
<gene>
    <name evidence="19" type="ORF">NZD89_25140</name>
</gene>
<evidence type="ECO:0000256" key="4">
    <source>
        <dbReference type="ARBA" id="ARBA00022448"/>
    </source>
</evidence>
<dbReference type="Pfam" id="PF00702">
    <property type="entry name" value="Hydrolase"/>
    <property type="match status" value="1"/>
</dbReference>
<dbReference type="Proteomes" id="UP001164761">
    <property type="component" value="Chromosome"/>
</dbReference>
<evidence type="ECO:0000256" key="13">
    <source>
        <dbReference type="ARBA" id="ARBA00023008"/>
    </source>
</evidence>
<keyword evidence="10 17" id="KW-0067">ATP-binding</keyword>
<keyword evidence="12 17" id="KW-1133">Transmembrane helix</keyword>
<keyword evidence="9" id="KW-0187">Copper transport</keyword>
<comment type="catalytic activity">
    <reaction evidence="16">
        <text>Cu(+)(in) + ATP + H2O = Cu(+)(out) + ADP + phosphate + H(+)</text>
        <dbReference type="Rhea" id="RHEA:25792"/>
        <dbReference type="ChEBI" id="CHEBI:15377"/>
        <dbReference type="ChEBI" id="CHEBI:15378"/>
        <dbReference type="ChEBI" id="CHEBI:30616"/>
        <dbReference type="ChEBI" id="CHEBI:43474"/>
        <dbReference type="ChEBI" id="CHEBI:49552"/>
        <dbReference type="ChEBI" id="CHEBI:456216"/>
        <dbReference type="EC" id="7.2.2.8"/>
    </reaction>
</comment>
<dbReference type="SUPFAM" id="SSF81653">
    <property type="entry name" value="Calcium ATPase, transduction domain A"/>
    <property type="match status" value="1"/>
</dbReference>
<dbReference type="InterPro" id="IPR027256">
    <property type="entry name" value="P-typ_ATPase_IB"/>
</dbReference>
<evidence type="ECO:0000256" key="5">
    <source>
        <dbReference type="ARBA" id="ARBA00022553"/>
    </source>
</evidence>
<feature type="transmembrane region" description="Helical" evidence="17">
    <location>
        <begin position="332"/>
        <end position="354"/>
    </location>
</feature>
<evidence type="ECO:0000256" key="11">
    <source>
        <dbReference type="ARBA" id="ARBA00022967"/>
    </source>
</evidence>
<evidence type="ECO:0000256" key="16">
    <source>
        <dbReference type="ARBA" id="ARBA00049289"/>
    </source>
</evidence>
<keyword evidence="7 17" id="KW-0479">Metal-binding</keyword>
<feature type="transmembrane region" description="Helical" evidence="17">
    <location>
        <begin position="699"/>
        <end position="717"/>
    </location>
</feature>
<protein>
    <recommendedName>
        <fullName evidence="3">P-type Cu(+) transporter</fullName>
        <ecNumber evidence="3">7.2.2.8</ecNumber>
    </recommendedName>
</protein>
<proteinExistence type="inferred from homology"/>
<dbReference type="InterPro" id="IPR023214">
    <property type="entry name" value="HAD_sf"/>
</dbReference>
<dbReference type="InterPro" id="IPR001757">
    <property type="entry name" value="P_typ_ATPase"/>
</dbReference>
<keyword evidence="20" id="KW-1185">Reference proteome</keyword>
<keyword evidence="5" id="KW-0597">Phosphoprotein</keyword>
<dbReference type="InterPro" id="IPR018303">
    <property type="entry name" value="ATPase_P-typ_P_site"/>
</dbReference>
<dbReference type="InterPro" id="IPR036412">
    <property type="entry name" value="HAD-like_sf"/>
</dbReference>
<evidence type="ECO:0000313" key="19">
    <source>
        <dbReference type="EMBL" id="WAH41488.1"/>
    </source>
</evidence>
<dbReference type="NCBIfam" id="TIGR01525">
    <property type="entry name" value="ATPase-IB_hvy"/>
    <property type="match status" value="1"/>
</dbReference>
<evidence type="ECO:0000313" key="20">
    <source>
        <dbReference type="Proteomes" id="UP001164761"/>
    </source>
</evidence>
<dbReference type="Pfam" id="PF00122">
    <property type="entry name" value="E1-E2_ATPase"/>
    <property type="match status" value="1"/>
</dbReference>
<evidence type="ECO:0000256" key="14">
    <source>
        <dbReference type="ARBA" id="ARBA00023065"/>
    </source>
</evidence>
<dbReference type="EC" id="7.2.2.8" evidence="3"/>
<dbReference type="PRINTS" id="PR00119">
    <property type="entry name" value="CATATPASE"/>
</dbReference>
<dbReference type="InterPro" id="IPR023298">
    <property type="entry name" value="ATPase_P-typ_TM_dom_sf"/>
</dbReference>
<dbReference type="Pfam" id="PF00403">
    <property type="entry name" value="HMA"/>
    <property type="match status" value="1"/>
</dbReference>
<evidence type="ECO:0000259" key="18">
    <source>
        <dbReference type="PROSITE" id="PS50846"/>
    </source>
</evidence>
<keyword evidence="8 17" id="KW-0547">Nucleotide-binding</keyword>
<keyword evidence="6 17" id="KW-0812">Transmembrane</keyword>
<dbReference type="InterPro" id="IPR044492">
    <property type="entry name" value="P_typ_ATPase_HD_dom"/>
</dbReference>
<feature type="transmembrane region" description="Helical" evidence="17">
    <location>
        <begin position="121"/>
        <end position="143"/>
    </location>
</feature>
<dbReference type="SUPFAM" id="SSF56784">
    <property type="entry name" value="HAD-like"/>
    <property type="match status" value="1"/>
</dbReference>
<dbReference type="EMBL" id="CP104067">
    <property type="protein sequence ID" value="WAH41488.1"/>
    <property type="molecule type" value="Genomic_DNA"/>
</dbReference>
<comment type="similarity">
    <text evidence="2 17">Belongs to the cation transport ATPase (P-type) (TC 3.A.3) family. Type IB subfamily.</text>
</comment>
<feature type="transmembrane region" description="Helical" evidence="17">
    <location>
        <begin position="672"/>
        <end position="693"/>
    </location>
</feature>
<reference evidence="19" key="1">
    <citation type="submission" date="2022-08" db="EMBL/GenBank/DDBJ databases">
        <title>Alicyclobacillus fastidiosus DSM 17978, complete genome.</title>
        <authorList>
            <person name="Wang Q."/>
            <person name="Cai R."/>
            <person name="Wang Z."/>
        </authorList>
    </citation>
    <scope>NUCLEOTIDE SEQUENCE</scope>
    <source>
        <strain evidence="19">DSM 17978</strain>
    </source>
</reference>
<dbReference type="InterPro" id="IPR017969">
    <property type="entry name" value="Heavy-metal-associated_CS"/>
</dbReference>
<keyword evidence="17" id="KW-1003">Cell membrane</keyword>
<dbReference type="PROSITE" id="PS50846">
    <property type="entry name" value="HMA_2"/>
    <property type="match status" value="1"/>
</dbReference>